<keyword evidence="10" id="KW-1185">Reference proteome</keyword>
<dbReference type="EMBL" id="CAJVPP010000011">
    <property type="protein sequence ID" value="CAG8434723.1"/>
    <property type="molecule type" value="Genomic_DNA"/>
</dbReference>
<proteinExistence type="inferred from homology"/>
<dbReference type="Proteomes" id="UP000789375">
    <property type="component" value="Unassembled WGS sequence"/>
</dbReference>
<dbReference type="AlphaFoldDB" id="A0A9N8V039"/>
<reference evidence="9" key="1">
    <citation type="submission" date="2021-06" db="EMBL/GenBank/DDBJ databases">
        <authorList>
            <person name="Kallberg Y."/>
            <person name="Tangrot J."/>
            <person name="Rosling A."/>
        </authorList>
    </citation>
    <scope>NUCLEOTIDE SEQUENCE</scope>
    <source>
        <strain evidence="9">87-6 pot B 2015</strain>
    </source>
</reference>
<dbReference type="FunFam" id="3.40.50.720:FF:000157">
    <property type="entry name" value="Quinoid dihydropteridine reductase"/>
    <property type="match status" value="1"/>
</dbReference>
<accession>A0A9N8V039</accession>
<gene>
    <name evidence="9" type="ORF">FMOSSE_LOCUS139</name>
</gene>
<dbReference type="GO" id="GO:0006729">
    <property type="term" value="P:tetrahydrobiopterin biosynthetic process"/>
    <property type="evidence" value="ECO:0007669"/>
    <property type="project" value="UniProtKB-KW"/>
</dbReference>
<dbReference type="Gene3D" id="3.40.50.720">
    <property type="entry name" value="NAD(P)-binding Rossmann-like Domain"/>
    <property type="match status" value="1"/>
</dbReference>
<evidence type="ECO:0000256" key="2">
    <source>
        <dbReference type="ARBA" id="ARBA00011738"/>
    </source>
</evidence>
<dbReference type="PANTHER" id="PTHR15104">
    <property type="entry name" value="DIHYDROPTERIDINE REDUCTASE"/>
    <property type="match status" value="1"/>
</dbReference>
<keyword evidence="5" id="KW-0783">Tetrahydrobiopterin biosynthesis</keyword>
<dbReference type="GO" id="GO:0070402">
    <property type="term" value="F:NADPH binding"/>
    <property type="evidence" value="ECO:0007669"/>
    <property type="project" value="TreeGrafter"/>
</dbReference>
<dbReference type="PANTHER" id="PTHR15104:SF0">
    <property type="entry name" value="DIHYDROPTERIDINE REDUCTASE"/>
    <property type="match status" value="1"/>
</dbReference>
<evidence type="ECO:0000256" key="3">
    <source>
        <dbReference type="ARBA" id="ARBA00022857"/>
    </source>
</evidence>
<protein>
    <recommendedName>
        <fullName evidence="7">Dihydropteridine reductase</fullName>
        <ecNumber evidence="6">1.5.1.34</ecNumber>
    </recommendedName>
    <alternativeName>
        <fullName evidence="8">Quinoid dihydropteridine reductase</fullName>
    </alternativeName>
</protein>
<dbReference type="GO" id="GO:0006559">
    <property type="term" value="P:L-phenylalanine catabolic process"/>
    <property type="evidence" value="ECO:0007669"/>
    <property type="project" value="TreeGrafter"/>
</dbReference>
<evidence type="ECO:0000256" key="6">
    <source>
        <dbReference type="ARBA" id="ARBA00039153"/>
    </source>
</evidence>
<organism evidence="9 10">
    <name type="scientific">Funneliformis mosseae</name>
    <name type="common">Endomycorrhizal fungus</name>
    <name type="synonym">Glomus mosseae</name>
    <dbReference type="NCBI Taxonomy" id="27381"/>
    <lineage>
        <taxon>Eukaryota</taxon>
        <taxon>Fungi</taxon>
        <taxon>Fungi incertae sedis</taxon>
        <taxon>Mucoromycota</taxon>
        <taxon>Glomeromycotina</taxon>
        <taxon>Glomeromycetes</taxon>
        <taxon>Glomerales</taxon>
        <taxon>Glomeraceae</taxon>
        <taxon>Funneliformis</taxon>
    </lineage>
</organism>
<comment type="subunit">
    <text evidence="2">Homodimer.</text>
</comment>
<dbReference type="GO" id="GO:0005737">
    <property type="term" value="C:cytoplasm"/>
    <property type="evidence" value="ECO:0007669"/>
    <property type="project" value="TreeGrafter"/>
</dbReference>
<dbReference type="InterPro" id="IPR036291">
    <property type="entry name" value="NAD(P)-bd_dom_sf"/>
</dbReference>
<evidence type="ECO:0000256" key="4">
    <source>
        <dbReference type="ARBA" id="ARBA00023002"/>
    </source>
</evidence>
<evidence type="ECO:0000313" key="10">
    <source>
        <dbReference type="Proteomes" id="UP000789375"/>
    </source>
</evidence>
<evidence type="ECO:0000256" key="5">
    <source>
        <dbReference type="ARBA" id="ARBA00023007"/>
    </source>
</evidence>
<evidence type="ECO:0000256" key="8">
    <source>
        <dbReference type="ARBA" id="ARBA00041348"/>
    </source>
</evidence>
<name>A0A9N8V039_FUNMO</name>
<comment type="caution">
    <text evidence="9">The sequence shown here is derived from an EMBL/GenBank/DDBJ whole genome shotgun (WGS) entry which is preliminary data.</text>
</comment>
<dbReference type="SUPFAM" id="SSF51735">
    <property type="entry name" value="NAD(P)-binding Rossmann-fold domains"/>
    <property type="match status" value="1"/>
</dbReference>
<keyword evidence="3" id="KW-0521">NADP</keyword>
<dbReference type="GO" id="GO:0070404">
    <property type="term" value="F:NADH binding"/>
    <property type="evidence" value="ECO:0007669"/>
    <property type="project" value="TreeGrafter"/>
</dbReference>
<keyword evidence="4" id="KW-0560">Oxidoreductase</keyword>
<comment type="similarity">
    <text evidence="1">Belongs to the short-chain dehydrogenases/reductases (SDR) family.</text>
</comment>
<evidence type="ECO:0000256" key="1">
    <source>
        <dbReference type="ARBA" id="ARBA00006484"/>
    </source>
</evidence>
<sequence>MTSRVVVFGGSGNLGKSLITLFRKNNWEVTSVGTRQIEEATHNIIVSNDDSLEVQGKKVMKDSNSILDGGEKYDAILCVAGGFSMGNLAKGDFFETVDLMVKKILNSALIASKMSTVNLKEDGLLMLTGVSGLQPTPVAKAAVHHLFDSIVSKGSGLPKSVKSFAILPGTIDTPDNRKGMPDADFSQWIPLDLLSQRIFDYTNGTVPAPHGKMVQVTTKDGETSFELINK</sequence>
<dbReference type="EC" id="1.5.1.34" evidence="6"/>
<evidence type="ECO:0000256" key="7">
    <source>
        <dbReference type="ARBA" id="ARBA00039520"/>
    </source>
</evidence>
<evidence type="ECO:0000313" key="9">
    <source>
        <dbReference type="EMBL" id="CAG8434723.1"/>
    </source>
</evidence>
<dbReference type="GO" id="GO:0004155">
    <property type="term" value="F:6,7-dihydropteridine reductase activity"/>
    <property type="evidence" value="ECO:0007669"/>
    <property type="project" value="UniProtKB-EC"/>
</dbReference>